<name>A0A9D4Q715_RHISA</name>
<feature type="compositionally biased region" description="Basic residues" evidence="5">
    <location>
        <begin position="390"/>
        <end position="400"/>
    </location>
</feature>
<feature type="compositionally biased region" description="Polar residues" evidence="5">
    <location>
        <begin position="351"/>
        <end position="363"/>
    </location>
</feature>
<keyword evidence="3 6" id="KW-1133">Transmembrane helix</keyword>
<keyword evidence="2 6" id="KW-0812">Transmembrane</keyword>
<evidence type="ECO:0000256" key="3">
    <source>
        <dbReference type="ARBA" id="ARBA00022989"/>
    </source>
</evidence>
<feature type="compositionally biased region" description="Polar residues" evidence="5">
    <location>
        <begin position="472"/>
        <end position="487"/>
    </location>
</feature>
<evidence type="ECO:0000256" key="5">
    <source>
        <dbReference type="SAM" id="MobiDB-lite"/>
    </source>
</evidence>
<dbReference type="VEuPathDB" id="VectorBase:RSAN_048793"/>
<dbReference type="Proteomes" id="UP000821837">
    <property type="component" value="Unassembled WGS sequence"/>
</dbReference>
<comment type="caution">
    <text evidence="7">The sequence shown here is derived from an EMBL/GenBank/DDBJ whole genome shotgun (WGS) entry which is preliminary data.</text>
</comment>
<dbReference type="PANTHER" id="PTHR10283:SF82">
    <property type="entry name" value="SOLUTE CARRIER FAMILY 13 MEMBER 2"/>
    <property type="match status" value="1"/>
</dbReference>
<evidence type="ECO:0000313" key="7">
    <source>
        <dbReference type="EMBL" id="KAH7969261.1"/>
    </source>
</evidence>
<keyword evidence="8" id="KW-1185">Reference proteome</keyword>
<evidence type="ECO:0000313" key="8">
    <source>
        <dbReference type="Proteomes" id="UP000821837"/>
    </source>
</evidence>
<dbReference type="PANTHER" id="PTHR10283">
    <property type="entry name" value="SOLUTE CARRIER FAMILY 13 MEMBER"/>
    <property type="match status" value="1"/>
</dbReference>
<feature type="compositionally biased region" description="Basic and acidic residues" evidence="5">
    <location>
        <begin position="401"/>
        <end position="411"/>
    </location>
</feature>
<sequence length="782" mass="86710">MEKVKPGVVKVVQVGYKLDETAQALPAVRMVLGYGFSCFFMIMAMASKVAHVQCLFVVATMVTLFVLEPIQYQCSCMLPLFLFPISRLLVAHKLFGVYMNVSREWCLLPEASVEDEILRSISSVLVGLIALKSPLSRRLCLWFLYVTGVRVSRVLLSVMLLVFFVSMLVDATMTTGILAGFVDPLIFEIYANNLRIRYAEHVRAGLKEADGTLTEVDFVFKDPAKQRRVVTGEARMNDTVEEVTQEVEPMFAVDTEGNIREMVMVMDRDEGEAQNAPDLQTIVAENPEMRREQVSEALRSFGIDLQKMGLKLELQNTATDAKSVKTVDHRTAVTHASGGQEKLHLEGENPGSESHLSMTTLKSESIGKSDGGRKEGDRSKSSGKREGKGRGTKANHKRSASSKEDLSEKSSDSISSNSFTTPKWAVSPPLEDEAPVGRHRGGPKLATAGHGKHRSSKMHDATTWKASRGSHTRQGSANGAKNTNKDSASAAPKQAVRSEECEAAEHTGAFPFTPHGHSLLETKGFSKGATPQQVQFSQVIYGAPSVATACAADTGSALGNQFLRERLPCSHFMGGQQAVYQQWRSARASQGMHRDENASQWSTTAMIGTSECISECIENETYPLKPHCETHEKPGFSENVFSVPGSKDPVLDFSRRLSGSQRRHSGRRKDVLKSKRRLLRRKRKSMNLPSAQIEGKACLLPDHSVCTNEQSRRSPLYKAWVDRVDEMETHNPFLATDVSFRLRHSWSKQGFLWHVTRFCSERGDSLRNLFARQEQVHVMPAT</sequence>
<keyword evidence="4 6" id="KW-0472">Membrane</keyword>
<proteinExistence type="predicted"/>
<dbReference type="AlphaFoldDB" id="A0A9D4Q715"/>
<dbReference type="GO" id="GO:0015141">
    <property type="term" value="F:succinate transmembrane transporter activity"/>
    <property type="evidence" value="ECO:0007669"/>
    <property type="project" value="TreeGrafter"/>
</dbReference>
<feature type="compositionally biased region" description="Basic and acidic residues" evidence="5">
    <location>
        <begin position="365"/>
        <end position="389"/>
    </location>
</feature>
<reference evidence="7" key="2">
    <citation type="submission" date="2021-09" db="EMBL/GenBank/DDBJ databases">
        <authorList>
            <person name="Jia N."/>
            <person name="Wang J."/>
            <person name="Shi W."/>
            <person name="Du L."/>
            <person name="Sun Y."/>
            <person name="Zhan W."/>
            <person name="Jiang J."/>
            <person name="Wang Q."/>
            <person name="Zhang B."/>
            <person name="Ji P."/>
            <person name="Sakyi L.B."/>
            <person name="Cui X."/>
            <person name="Yuan T."/>
            <person name="Jiang B."/>
            <person name="Yang W."/>
            <person name="Lam T.T.-Y."/>
            <person name="Chang Q."/>
            <person name="Ding S."/>
            <person name="Wang X."/>
            <person name="Zhu J."/>
            <person name="Ruan X."/>
            <person name="Zhao L."/>
            <person name="Wei J."/>
            <person name="Que T."/>
            <person name="Du C."/>
            <person name="Cheng J."/>
            <person name="Dai P."/>
            <person name="Han X."/>
            <person name="Huang E."/>
            <person name="Gao Y."/>
            <person name="Liu J."/>
            <person name="Shao H."/>
            <person name="Ye R."/>
            <person name="Li L."/>
            <person name="Wei W."/>
            <person name="Wang X."/>
            <person name="Wang C."/>
            <person name="Huo Q."/>
            <person name="Li W."/>
            <person name="Guo W."/>
            <person name="Chen H."/>
            <person name="Chen S."/>
            <person name="Zhou L."/>
            <person name="Zhou L."/>
            <person name="Ni X."/>
            <person name="Tian J."/>
            <person name="Zhou Y."/>
            <person name="Sheng Y."/>
            <person name="Liu T."/>
            <person name="Pan Y."/>
            <person name="Xia L."/>
            <person name="Li J."/>
            <person name="Zhao F."/>
            <person name="Cao W."/>
        </authorList>
    </citation>
    <scope>NUCLEOTIDE SEQUENCE</scope>
    <source>
        <strain evidence="7">Rsan-2018</strain>
        <tissue evidence="7">Larvae</tissue>
    </source>
</reference>
<evidence type="ECO:0000256" key="1">
    <source>
        <dbReference type="ARBA" id="ARBA00004141"/>
    </source>
</evidence>
<feature type="transmembrane region" description="Helical" evidence="6">
    <location>
        <begin position="50"/>
        <end position="67"/>
    </location>
</feature>
<dbReference type="GO" id="GO:0005886">
    <property type="term" value="C:plasma membrane"/>
    <property type="evidence" value="ECO:0007669"/>
    <property type="project" value="TreeGrafter"/>
</dbReference>
<organism evidence="7 8">
    <name type="scientific">Rhipicephalus sanguineus</name>
    <name type="common">Brown dog tick</name>
    <name type="synonym">Ixodes sanguineus</name>
    <dbReference type="NCBI Taxonomy" id="34632"/>
    <lineage>
        <taxon>Eukaryota</taxon>
        <taxon>Metazoa</taxon>
        <taxon>Ecdysozoa</taxon>
        <taxon>Arthropoda</taxon>
        <taxon>Chelicerata</taxon>
        <taxon>Arachnida</taxon>
        <taxon>Acari</taxon>
        <taxon>Parasitiformes</taxon>
        <taxon>Ixodida</taxon>
        <taxon>Ixodoidea</taxon>
        <taxon>Ixodidae</taxon>
        <taxon>Rhipicephalinae</taxon>
        <taxon>Rhipicephalus</taxon>
        <taxon>Rhipicephalus</taxon>
    </lineage>
</organism>
<protein>
    <submittedName>
        <fullName evidence="7">Uncharacterized protein</fullName>
    </submittedName>
</protein>
<reference evidence="7" key="1">
    <citation type="journal article" date="2020" name="Cell">
        <title>Large-Scale Comparative Analyses of Tick Genomes Elucidate Their Genetic Diversity and Vector Capacities.</title>
        <authorList>
            <consortium name="Tick Genome and Microbiome Consortium (TIGMIC)"/>
            <person name="Jia N."/>
            <person name="Wang J."/>
            <person name="Shi W."/>
            <person name="Du L."/>
            <person name="Sun Y."/>
            <person name="Zhan W."/>
            <person name="Jiang J.F."/>
            <person name="Wang Q."/>
            <person name="Zhang B."/>
            <person name="Ji P."/>
            <person name="Bell-Sakyi L."/>
            <person name="Cui X.M."/>
            <person name="Yuan T.T."/>
            <person name="Jiang B.G."/>
            <person name="Yang W.F."/>
            <person name="Lam T.T."/>
            <person name="Chang Q.C."/>
            <person name="Ding S.J."/>
            <person name="Wang X.J."/>
            <person name="Zhu J.G."/>
            <person name="Ruan X.D."/>
            <person name="Zhao L."/>
            <person name="Wei J.T."/>
            <person name="Ye R.Z."/>
            <person name="Que T.C."/>
            <person name="Du C.H."/>
            <person name="Zhou Y.H."/>
            <person name="Cheng J.X."/>
            <person name="Dai P.F."/>
            <person name="Guo W.B."/>
            <person name="Han X.H."/>
            <person name="Huang E.J."/>
            <person name="Li L.F."/>
            <person name="Wei W."/>
            <person name="Gao Y.C."/>
            <person name="Liu J.Z."/>
            <person name="Shao H.Z."/>
            <person name="Wang X."/>
            <person name="Wang C.C."/>
            <person name="Yang T.C."/>
            <person name="Huo Q.B."/>
            <person name="Li W."/>
            <person name="Chen H.Y."/>
            <person name="Chen S.E."/>
            <person name="Zhou L.G."/>
            <person name="Ni X.B."/>
            <person name="Tian J.H."/>
            <person name="Sheng Y."/>
            <person name="Liu T."/>
            <person name="Pan Y.S."/>
            <person name="Xia L.Y."/>
            <person name="Li J."/>
            <person name="Zhao F."/>
            <person name="Cao W.C."/>
        </authorList>
    </citation>
    <scope>NUCLEOTIDE SEQUENCE</scope>
    <source>
        <strain evidence="7">Rsan-2018</strain>
    </source>
</reference>
<gene>
    <name evidence="7" type="ORF">HPB52_016356</name>
</gene>
<feature type="transmembrane region" description="Helical" evidence="6">
    <location>
        <begin position="171"/>
        <end position="191"/>
    </location>
</feature>
<dbReference type="GO" id="GO:0015137">
    <property type="term" value="F:citrate transmembrane transporter activity"/>
    <property type="evidence" value="ECO:0007669"/>
    <property type="project" value="TreeGrafter"/>
</dbReference>
<feature type="region of interest" description="Disordered" evidence="5">
    <location>
        <begin position="334"/>
        <end position="503"/>
    </location>
</feature>
<dbReference type="EMBL" id="JABSTV010001248">
    <property type="protein sequence ID" value="KAH7969261.1"/>
    <property type="molecule type" value="Genomic_DNA"/>
</dbReference>
<feature type="transmembrane region" description="Helical" evidence="6">
    <location>
        <begin position="27"/>
        <end position="44"/>
    </location>
</feature>
<comment type="subcellular location">
    <subcellularLocation>
        <location evidence="1">Membrane</location>
        <topology evidence="1">Multi-pass membrane protein</topology>
    </subcellularLocation>
</comment>
<evidence type="ECO:0000256" key="6">
    <source>
        <dbReference type="SAM" id="Phobius"/>
    </source>
</evidence>
<evidence type="ECO:0000256" key="4">
    <source>
        <dbReference type="ARBA" id="ARBA00023136"/>
    </source>
</evidence>
<evidence type="ECO:0000256" key="2">
    <source>
        <dbReference type="ARBA" id="ARBA00022692"/>
    </source>
</evidence>
<accession>A0A9D4Q715</accession>